<evidence type="ECO:0000256" key="10">
    <source>
        <dbReference type="ARBA" id="ARBA00023284"/>
    </source>
</evidence>
<dbReference type="SUPFAM" id="SSF52833">
    <property type="entry name" value="Thioredoxin-like"/>
    <property type="match status" value="4"/>
</dbReference>
<dbReference type="GO" id="GO:0006457">
    <property type="term" value="P:protein folding"/>
    <property type="evidence" value="ECO:0007669"/>
    <property type="project" value="TreeGrafter"/>
</dbReference>
<gene>
    <name evidence="13" type="ORF">OFUS_LOCUS19555</name>
</gene>
<comment type="catalytic activity">
    <reaction evidence="1 12">
        <text>Catalyzes the rearrangement of -S-S- bonds in proteins.</text>
        <dbReference type="EC" id="5.3.4.1"/>
    </reaction>
</comment>
<feature type="signal peptide" evidence="12">
    <location>
        <begin position="1"/>
        <end position="20"/>
    </location>
</feature>
<dbReference type="CDD" id="cd02961">
    <property type="entry name" value="PDI_a_family"/>
    <property type="match status" value="1"/>
</dbReference>
<proteinExistence type="inferred from homology"/>
<dbReference type="CDD" id="cd02982">
    <property type="entry name" value="PDI_b'_family"/>
    <property type="match status" value="1"/>
</dbReference>
<evidence type="ECO:0000256" key="7">
    <source>
        <dbReference type="ARBA" id="ARBA00022824"/>
    </source>
</evidence>
<dbReference type="InterPro" id="IPR013766">
    <property type="entry name" value="Thioredoxin_domain"/>
</dbReference>
<dbReference type="InterPro" id="IPR017937">
    <property type="entry name" value="Thioredoxin_CS"/>
</dbReference>
<dbReference type="PROSITE" id="PS00194">
    <property type="entry name" value="THIOREDOXIN_1"/>
    <property type="match status" value="2"/>
</dbReference>
<evidence type="ECO:0000313" key="14">
    <source>
        <dbReference type="Proteomes" id="UP000749559"/>
    </source>
</evidence>
<keyword evidence="10" id="KW-0676">Redox-active center</keyword>
<evidence type="ECO:0000256" key="12">
    <source>
        <dbReference type="RuleBase" id="RU361130"/>
    </source>
</evidence>
<evidence type="ECO:0000256" key="8">
    <source>
        <dbReference type="ARBA" id="ARBA00023157"/>
    </source>
</evidence>
<evidence type="ECO:0000256" key="4">
    <source>
        <dbReference type="ARBA" id="ARBA00012723"/>
    </source>
</evidence>
<dbReference type="PANTHER" id="PTHR18929:SF240">
    <property type="entry name" value="PROTEIN DISULFIDE-ISOMERASE"/>
    <property type="match status" value="1"/>
</dbReference>
<evidence type="ECO:0000256" key="6">
    <source>
        <dbReference type="ARBA" id="ARBA00022737"/>
    </source>
</evidence>
<keyword evidence="7" id="KW-0256">Endoplasmic reticulum</keyword>
<evidence type="ECO:0000313" key="13">
    <source>
        <dbReference type="EMBL" id="CAH1794945.1"/>
    </source>
</evidence>
<keyword evidence="9 12" id="KW-0413">Isomerase</keyword>
<evidence type="ECO:0000256" key="1">
    <source>
        <dbReference type="ARBA" id="ARBA00001182"/>
    </source>
</evidence>
<accession>A0A8J1U681</accession>
<dbReference type="CDD" id="cd02981">
    <property type="entry name" value="PDI_b_family"/>
    <property type="match status" value="1"/>
</dbReference>
<dbReference type="Pfam" id="PF13848">
    <property type="entry name" value="Thioredoxin_6"/>
    <property type="match status" value="1"/>
</dbReference>
<dbReference type="FunFam" id="3.40.30.10:FF:000030">
    <property type="entry name" value="Protein disulfide-isomerase"/>
    <property type="match status" value="1"/>
</dbReference>
<evidence type="ECO:0000256" key="5">
    <source>
        <dbReference type="ARBA" id="ARBA00022729"/>
    </source>
</evidence>
<keyword evidence="14" id="KW-1185">Reference proteome</keyword>
<dbReference type="InterPro" id="IPR005788">
    <property type="entry name" value="PDI_thioredoxin-like_dom"/>
</dbReference>
<evidence type="ECO:0000256" key="9">
    <source>
        <dbReference type="ARBA" id="ARBA00023235"/>
    </source>
</evidence>
<dbReference type="InterPro" id="IPR036249">
    <property type="entry name" value="Thioredoxin-like_sf"/>
</dbReference>
<keyword evidence="6" id="KW-0677">Repeat</keyword>
<protein>
    <recommendedName>
        <fullName evidence="4 12">Protein disulfide-isomerase</fullName>
        <ecNumber evidence="4 12">5.3.4.1</ecNumber>
    </recommendedName>
</protein>
<dbReference type="FunFam" id="3.40.30.10:FF:000023">
    <property type="entry name" value="Protein disulfide-isomerase"/>
    <property type="match status" value="1"/>
</dbReference>
<evidence type="ECO:0000256" key="3">
    <source>
        <dbReference type="ARBA" id="ARBA00006347"/>
    </source>
</evidence>
<keyword evidence="8" id="KW-1015">Disulfide bond</keyword>
<dbReference type="FunFam" id="3.40.30.10:FF:000027">
    <property type="entry name" value="protein disulfide-isomerase A2"/>
    <property type="match status" value="1"/>
</dbReference>
<evidence type="ECO:0000256" key="2">
    <source>
        <dbReference type="ARBA" id="ARBA00004319"/>
    </source>
</evidence>
<feature type="chain" id="PRO_5042621084" description="Protein disulfide-isomerase" evidence="12">
    <location>
        <begin position="21"/>
        <end position="504"/>
    </location>
</feature>
<comment type="similarity">
    <text evidence="3 11">Belongs to the protein disulfide isomerase family.</text>
</comment>
<dbReference type="Gene3D" id="3.40.30.10">
    <property type="entry name" value="Glutaredoxin"/>
    <property type="match status" value="4"/>
</dbReference>
<reference evidence="13" key="1">
    <citation type="submission" date="2022-03" db="EMBL/GenBank/DDBJ databases">
        <authorList>
            <person name="Martin C."/>
        </authorList>
    </citation>
    <scope>NUCLEOTIDE SEQUENCE</scope>
</reference>
<dbReference type="GO" id="GO:0005788">
    <property type="term" value="C:endoplasmic reticulum lumen"/>
    <property type="evidence" value="ECO:0007669"/>
    <property type="project" value="UniProtKB-SubCell"/>
</dbReference>
<dbReference type="GO" id="GO:0034976">
    <property type="term" value="P:response to endoplasmic reticulum stress"/>
    <property type="evidence" value="ECO:0007669"/>
    <property type="project" value="TreeGrafter"/>
</dbReference>
<sequence>MKQFSTVLVAAVALFFAVNAEVAEEKDVLVLTTDNFDEVVTEDNYVLAEFYAPWCGHCKSLEPEYAKAAGALKAEGSAIKLAKCDATVETKLAEKFEVRGYPTLKFFKNGKPLEYAGGRTADEIVNWVKKKTGPPATVLDSVDAAKTAIEANEVAVIGFFKDDTNENAKAFLEAASGIDDIPFYITSNEDVAKENKAEGDAVVLFKKFDEGRNDYDGEYDAEKITAFVQANQLPLVVEFTQESAQKIFGGDQKKHILLFISKKTDNFQSTLDDYKGAAGDFKGEVLFIYINVDDEENARILEFFGLKTEDVPTVRYISLGEDMVKYKPETDELSTEAVKKFVSSVLDGSLKPHLMTEDVPEDWDAKPVKVLVGKNFEEVALNKEKNVFVEFYAPWCGHCKQLAPIWDELAEKFKDNEDVVVAKMDSTTNEVESVKVQSFPTLKFFPKGSDEIVDYNGERTLEGFTKFLQSGGKEGSGPSDEEGEDEDEVDEEEGEEEIEQKDEL</sequence>
<dbReference type="PRINTS" id="PR00421">
    <property type="entry name" value="THIOREDOXIN"/>
</dbReference>
<dbReference type="Proteomes" id="UP000749559">
    <property type="component" value="Unassembled WGS sequence"/>
</dbReference>
<dbReference type="GO" id="GO:0003756">
    <property type="term" value="F:protein disulfide isomerase activity"/>
    <property type="evidence" value="ECO:0007669"/>
    <property type="project" value="UniProtKB-EC"/>
</dbReference>
<dbReference type="Pfam" id="PF00085">
    <property type="entry name" value="Thioredoxin"/>
    <property type="match status" value="2"/>
</dbReference>
<dbReference type="EMBL" id="CAIIXF020000009">
    <property type="protein sequence ID" value="CAH1794945.1"/>
    <property type="molecule type" value="Genomic_DNA"/>
</dbReference>
<dbReference type="NCBIfam" id="TIGR01126">
    <property type="entry name" value="pdi_dom"/>
    <property type="match status" value="2"/>
</dbReference>
<dbReference type="PROSITE" id="PS51352">
    <property type="entry name" value="THIOREDOXIN_2"/>
    <property type="match status" value="2"/>
</dbReference>
<dbReference type="NCBIfam" id="TIGR01130">
    <property type="entry name" value="ER_PDI_fam"/>
    <property type="match status" value="1"/>
</dbReference>
<comment type="subcellular location">
    <subcellularLocation>
        <location evidence="2">Endoplasmic reticulum lumen</location>
    </subcellularLocation>
</comment>
<name>A0A8J1U681_OWEFU</name>
<dbReference type="InterPro" id="IPR005792">
    <property type="entry name" value="Prot_disulphide_isomerase"/>
</dbReference>
<comment type="caution">
    <text evidence="13">The sequence shown here is derived from an EMBL/GenBank/DDBJ whole genome shotgun (WGS) entry which is preliminary data.</text>
</comment>
<dbReference type="EC" id="5.3.4.1" evidence="4 12"/>
<dbReference type="AlphaFoldDB" id="A0A8J1U681"/>
<keyword evidence="5 12" id="KW-0732">Signal</keyword>
<organism evidence="13 14">
    <name type="scientific">Owenia fusiformis</name>
    <name type="common">Polychaete worm</name>
    <dbReference type="NCBI Taxonomy" id="6347"/>
    <lineage>
        <taxon>Eukaryota</taxon>
        <taxon>Metazoa</taxon>
        <taxon>Spiralia</taxon>
        <taxon>Lophotrochozoa</taxon>
        <taxon>Annelida</taxon>
        <taxon>Polychaeta</taxon>
        <taxon>Sedentaria</taxon>
        <taxon>Canalipalpata</taxon>
        <taxon>Sabellida</taxon>
        <taxon>Oweniida</taxon>
        <taxon>Oweniidae</taxon>
        <taxon>Owenia</taxon>
    </lineage>
</organism>
<evidence type="ECO:0000256" key="11">
    <source>
        <dbReference type="RuleBase" id="RU004208"/>
    </source>
</evidence>
<dbReference type="OrthoDB" id="72053at2759"/>
<dbReference type="PANTHER" id="PTHR18929">
    <property type="entry name" value="PROTEIN DISULFIDE ISOMERASE"/>
    <property type="match status" value="1"/>
</dbReference>
<dbReference type="CDD" id="cd02995">
    <property type="entry name" value="PDI_a_PDI_a'_C"/>
    <property type="match status" value="1"/>
</dbReference>
<dbReference type="FunFam" id="3.40.30.10:FF:000042">
    <property type="entry name" value="protein disulfide-isomerase A2"/>
    <property type="match status" value="1"/>
</dbReference>